<dbReference type="CDD" id="cd01347">
    <property type="entry name" value="ligand_gated_channel"/>
    <property type="match status" value="1"/>
</dbReference>
<evidence type="ECO:0000256" key="11">
    <source>
        <dbReference type="ARBA" id="ARBA00023136"/>
    </source>
</evidence>
<keyword evidence="8" id="KW-0408">Iron</keyword>
<keyword evidence="13 14" id="KW-0998">Cell outer membrane</keyword>
<keyword evidence="12 19" id="KW-0675">Receptor</keyword>
<evidence type="ECO:0000313" key="20">
    <source>
        <dbReference type="Proteomes" id="UP001484535"/>
    </source>
</evidence>
<dbReference type="Pfam" id="PF00593">
    <property type="entry name" value="TonB_dep_Rec_b-barrel"/>
    <property type="match status" value="1"/>
</dbReference>
<dbReference type="Proteomes" id="UP001484535">
    <property type="component" value="Unassembled WGS sequence"/>
</dbReference>
<evidence type="ECO:0000256" key="7">
    <source>
        <dbReference type="ARBA" id="ARBA00022729"/>
    </source>
</evidence>
<feature type="region of interest" description="Disordered" evidence="16">
    <location>
        <begin position="1"/>
        <end position="24"/>
    </location>
</feature>
<evidence type="ECO:0000256" key="13">
    <source>
        <dbReference type="ARBA" id="ARBA00023237"/>
    </source>
</evidence>
<keyword evidence="20" id="KW-1185">Reference proteome</keyword>
<keyword evidence="10 15" id="KW-0798">TonB box</keyword>
<evidence type="ECO:0000256" key="4">
    <source>
        <dbReference type="ARBA" id="ARBA00022452"/>
    </source>
</evidence>
<dbReference type="Gene3D" id="2.40.170.20">
    <property type="entry name" value="TonB-dependent receptor, beta-barrel domain"/>
    <property type="match status" value="1"/>
</dbReference>
<dbReference type="SUPFAM" id="SSF56935">
    <property type="entry name" value="Porins"/>
    <property type="match status" value="1"/>
</dbReference>
<protein>
    <submittedName>
        <fullName evidence="19">TonB-dependent siderophore receptor</fullName>
    </submittedName>
</protein>
<sequence>MLASALTATPALAQQQGEAESAKGDTIIVTGRAQQLYRVEETTSGKLPTDPLESTLSVTSITRELIEDQGARDAQDLYRNISGVSFFSYAGVTARGFRQEEIFYDGLRGDPYAGFAVPQLFNVERVEFLKGPTGMLYGPGAPGGLFNYVTKRPDMSGFSGNVRAIVGNEDRYGGSAEINAPLGGDFAARGGVFYEDRGTFRYNAGSRTLIADGGVAYDPGPVRLILQATHYDQELDANRLRGVPVDDDGEFLTDREWNHNEPSDFLNLESDVVQARIEAEPVAGLTFDATARYNKATEVQNYHEPRGLFDSDGDGVIDATIREFRDQRRSEESWSFGGNAVWSHTFSPLIDNRVLVGFDHFTGDEYFQGRSLRGRDEVTPGLPSPLSLFNPVYGQSDPATYDQGAYRITLTDSRRTGFYLLNELTIGDLILVGGIRRDSFRDDADGTVYEDSETTYRTGAVYRVTDEVSLFGQYATSFEPQDASDQTPLAGGPFAPTTGDIFEGGVKTALFGGRIQSSLSAYRIRRTNILQADPQGDVGNDGVDDLLAIGEITSKGIEFDLATDITPDWVMTLAYAYNDTRITGDNGGGGFSNNIGDRFANAPEHTLGFWTRYQFPALGLAAALGGDYVSDRVSISGQRVDPYMIFDASLIYETGPYRAMLRVDNLFDTTYAASGFIDRTGHFPGEPRSVFLEVGYAF</sequence>
<dbReference type="InterPro" id="IPR000531">
    <property type="entry name" value="Beta-barrel_TonB"/>
</dbReference>
<gene>
    <name evidence="19" type="ORF">ABDJ38_01495</name>
</gene>
<evidence type="ECO:0000256" key="16">
    <source>
        <dbReference type="SAM" id="MobiDB-lite"/>
    </source>
</evidence>
<evidence type="ECO:0000259" key="18">
    <source>
        <dbReference type="Pfam" id="PF07715"/>
    </source>
</evidence>
<keyword evidence="4 14" id="KW-1134">Transmembrane beta strand</keyword>
<evidence type="ECO:0000256" key="5">
    <source>
        <dbReference type="ARBA" id="ARBA00022496"/>
    </source>
</evidence>
<dbReference type="Pfam" id="PF07715">
    <property type="entry name" value="Plug"/>
    <property type="match status" value="1"/>
</dbReference>
<organism evidence="19 20">
    <name type="scientific">Aurantiacibacter flavus</name>
    <dbReference type="NCBI Taxonomy" id="3145232"/>
    <lineage>
        <taxon>Bacteria</taxon>
        <taxon>Pseudomonadati</taxon>
        <taxon>Pseudomonadota</taxon>
        <taxon>Alphaproteobacteria</taxon>
        <taxon>Sphingomonadales</taxon>
        <taxon>Erythrobacteraceae</taxon>
        <taxon>Aurantiacibacter</taxon>
    </lineage>
</organism>
<feature type="compositionally biased region" description="Low complexity" evidence="16">
    <location>
        <begin position="1"/>
        <end position="16"/>
    </location>
</feature>
<dbReference type="InterPro" id="IPR036942">
    <property type="entry name" value="Beta-barrel_TonB_sf"/>
</dbReference>
<dbReference type="PROSITE" id="PS52016">
    <property type="entry name" value="TONB_DEPENDENT_REC_3"/>
    <property type="match status" value="1"/>
</dbReference>
<comment type="caution">
    <text evidence="19">The sequence shown here is derived from an EMBL/GenBank/DDBJ whole genome shotgun (WGS) entry which is preliminary data.</text>
</comment>
<dbReference type="Gene3D" id="2.170.130.10">
    <property type="entry name" value="TonB-dependent receptor, plug domain"/>
    <property type="match status" value="1"/>
</dbReference>
<dbReference type="RefSeq" id="WP_346783306.1">
    <property type="nucleotide sequence ID" value="NZ_JBDLBR010000001.1"/>
</dbReference>
<keyword evidence="5" id="KW-0410">Iron transport</keyword>
<name>A0ABV0CSJ3_9SPHN</name>
<dbReference type="NCBIfam" id="TIGR01783">
    <property type="entry name" value="TonB-siderophor"/>
    <property type="match status" value="1"/>
</dbReference>
<evidence type="ECO:0000256" key="10">
    <source>
        <dbReference type="ARBA" id="ARBA00023077"/>
    </source>
</evidence>
<dbReference type="InterPro" id="IPR012910">
    <property type="entry name" value="Plug_dom"/>
</dbReference>
<feature type="domain" description="TonB-dependent receptor-like beta-barrel" evidence="17">
    <location>
        <begin position="242"/>
        <end position="666"/>
    </location>
</feature>
<keyword evidence="7" id="KW-0732">Signal</keyword>
<comment type="subcellular location">
    <subcellularLocation>
        <location evidence="1 14">Cell outer membrane</location>
        <topology evidence="1 14">Multi-pass membrane protein</topology>
    </subcellularLocation>
</comment>
<dbReference type="InterPro" id="IPR037066">
    <property type="entry name" value="Plug_dom_sf"/>
</dbReference>
<evidence type="ECO:0000256" key="8">
    <source>
        <dbReference type="ARBA" id="ARBA00023004"/>
    </source>
</evidence>
<evidence type="ECO:0000256" key="2">
    <source>
        <dbReference type="ARBA" id="ARBA00009810"/>
    </source>
</evidence>
<keyword evidence="11 14" id="KW-0472">Membrane</keyword>
<dbReference type="InterPro" id="IPR010105">
    <property type="entry name" value="TonB_sidphr_rcpt"/>
</dbReference>
<dbReference type="PANTHER" id="PTHR32552:SF68">
    <property type="entry name" value="FERRICHROME OUTER MEMBRANE TRANSPORTER_PHAGE RECEPTOR"/>
    <property type="match status" value="1"/>
</dbReference>
<keyword evidence="3 14" id="KW-0813">Transport</keyword>
<evidence type="ECO:0000313" key="19">
    <source>
        <dbReference type="EMBL" id="MEN7535848.1"/>
    </source>
</evidence>
<evidence type="ECO:0000259" key="17">
    <source>
        <dbReference type="Pfam" id="PF00593"/>
    </source>
</evidence>
<keyword evidence="6 14" id="KW-0812">Transmembrane</keyword>
<evidence type="ECO:0000256" key="14">
    <source>
        <dbReference type="PROSITE-ProRule" id="PRU01360"/>
    </source>
</evidence>
<comment type="similarity">
    <text evidence="2 14 15">Belongs to the TonB-dependent receptor family.</text>
</comment>
<keyword evidence="9" id="KW-0406">Ion transport</keyword>
<evidence type="ECO:0000256" key="6">
    <source>
        <dbReference type="ARBA" id="ARBA00022692"/>
    </source>
</evidence>
<reference evidence="19 20" key="1">
    <citation type="submission" date="2024-05" db="EMBL/GenBank/DDBJ databases">
        <authorList>
            <person name="Park S."/>
        </authorList>
    </citation>
    <scope>NUCLEOTIDE SEQUENCE [LARGE SCALE GENOMIC DNA]</scope>
    <source>
        <strain evidence="19 20">DGU5</strain>
    </source>
</reference>
<accession>A0ABV0CSJ3</accession>
<proteinExistence type="inferred from homology"/>
<evidence type="ECO:0000256" key="1">
    <source>
        <dbReference type="ARBA" id="ARBA00004571"/>
    </source>
</evidence>
<dbReference type="EMBL" id="JBDLBR010000001">
    <property type="protein sequence ID" value="MEN7535848.1"/>
    <property type="molecule type" value="Genomic_DNA"/>
</dbReference>
<dbReference type="InterPro" id="IPR039426">
    <property type="entry name" value="TonB-dep_rcpt-like"/>
</dbReference>
<evidence type="ECO:0000256" key="15">
    <source>
        <dbReference type="RuleBase" id="RU003357"/>
    </source>
</evidence>
<evidence type="ECO:0000256" key="12">
    <source>
        <dbReference type="ARBA" id="ARBA00023170"/>
    </source>
</evidence>
<feature type="domain" description="TonB-dependent receptor plug" evidence="18">
    <location>
        <begin position="52"/>
        <end position="144"/>
    </location>
</feature>
<evidence type="ECO:0000256" key="9">
    <source>
        <dbReference type="ARBA" id="ARBA00023065"/>
    </source>
</evidence>
<evidence type="ECO:0000256" key="3">
    <source>
        <dbReference type="ARBA" id="ARBA00022448"/>
    </source>
</evidence>
<dbReference type="PANTHER" id="PTHR32552">
    <property type="entry name" value="FERRICHROME IRON RECEPTOR-RELATED"/>
    <property type="match status" value="1"/>
</dbReference>